<sequence>MLIILSTDLRKRLTIRAPYPRSTLGRRLLCRWVFRGDPVPKVRLWPRESSTCDLCPDFDLAKAELATREFFLPEIPQAVFCAMLLNDAVRQWVLSGGLIEILESALVELRWSTIEEWVSRNRGSILQAATQSYIVIRKRLLSLAMHLPLPVTFLEREISFLERDSALFSITVFPYFLSTEEMANHIRKTFNWHLKRVTCPSQSLSENYHDLCLDFILFDKTPHDFHIPEMIQAVFYTMVVNEALELGILSKNLAEHLRSALEGLWWFIFEAWRQLNKHALLCAHHHGQVDPRVRPGPVGGQGESSGLSDALPPSSDVE</sequence>
<evidence type="ECO:0000313" key="2">
    <source>
        <dbReference type="EMBL" id="KAJ8446021.1"/>
    </source>
</evidence>
<protein>
    <submittedName>
        <fullName evidence="2">Uncharacterized protein</fullName>
    </submittedName>
</protein>
<evidence type="ECO:0000256" key="1">
    <source>
        <dbReference type="SAM" id="MobiDB-lite"/>
    </source>
</evidence>
<reference evidence="2" key="1">
    <citation type="submission" date="2022-04" db="EMBL/GenBank/DDBJ databases">
        <title>Carnegiea gigantea Genome sequencing and assembly v2.</title>
        <authorList>
            <person name="Copetti D."/>
            <person name="Sanderson M.J."/>
            <person name="Burquez A."/>
            <person name="Wojciechowski M.F."/>
        </authorList>
    </citation>
    <scope>NUCLEOTIDE SEQUENCE</scope>
    <source>
        <strain evidence="2">SGP5-SGP5p</strain>
        <tissue evidence="2">Aerial part</tissue>
    </source>
</reference>
<dbReference type="AlphaFoldDB" id="A0A9Q1KKB4"/>
<evidence type="ECO:0000313" key="3">
    <source>
        <dbReference type="Proteomes" id="UP001153076"/>
    </source>
</evidence>
<keyword evidence="3" id="KW-1185">Reference proteome</keyword>
<feature type="region of interest" description="Disordered" evidence="1">
    <location>
        <begin position="292"/>
        <end position="318"/>
    </location>
</feature>
<gene>
    <name evidence="2" type="ORF">Cgig2_012365</name>
</gene>
<proteinExistence type="predicted"/>
<accession>A0A9Q1KKB4</accession>
<dbReference type="EMBL" id="JAKOGI010000062">
    <property type="protein sequence ID" value="KAJ8446021.1"/>
    <property type="molecule type" value="Genomic_DNA"/>
</dbReference>
<comment type="caution">
    <text evidence="2">The sequence shown here is derived from an EMBL/GenBank/DDBJ whole genome shotgun (WGS) entry which is preliminary data.</text>
</comment>
<dbReference type="Proteomes" id="UP001153076">
    <property type="component" value="Unassembled WGS sequence"/>
</dbReference>
<name>A0A9Q1KKB4_9CARY</name>
<organism evidence="2 3">
    <name type="scientific">Carnegiea gigantea</name>
    <dbReference type="NCBI Taxonomy" id="171969"/>
    <lineage>
        <taxon>Eukaryota</taxon>
        <taxon>Viridiplantae</taxon>
        <taxon>Streptophyta</taxon>
        <taxon>Embryophyta</taxon>
        <taxon>Tracheophyta</taxon>
        <taxon>Spermatophyta</taxon>
        <taxon>Magnoliopsida</taxon>
        <taxon>eudicotyledons</taxon>
        <taxon>Gunneridae</taxon>
        <taxon>Pentapetalae</taxon>
        <taxon>Caryophyllales</taxon>
        <taxon>Cactineae</taxon>
        <taxon>Cactaceae</taxon>
        <taxon>Cactoideae</taxon>
        <taxon>Echinocereeae</taxon>
        <taxon>Carnegiea</taxon>
    </lineage>
</organism>